<dbReference type="OrthoDB" id="4069534at2759"/>
<name>A0A1G4K1L1_9SACH</name>
<feature type="region of interest" description="Disordered" evidence="1">
    <location>
        <begin position="86"/>
        <end position="112"/>
    </location>
</feature>
<reference evidence="3" key="1">
    <citation type="submission" date="2016-03" db="EMBL/GenBank/DDBJ databases">
        <authorList>
            <person name="Devillers Hugo."/>
        </authorList>
    </citation>
    <scope>NUCLEOTIDE SEQUENCE [LARGE SCALE GENOMIC DNA]</scope>
</reference>
<organism evidence="2 3">
    <name type="scientific">Lachancea meyersii CBS 8951</name>
    <dbReference type="NCBI Taxonomy" id="1266667"/>
    <lineage>
        <taxon>Eukaryota</taxon>
        <taxon>Fungi</taxon>
        <taxon>Dikarya</taxon>
        <taxon>Ascomycota</taxon>
        <taxon>Saccharomycotina</taxon>
        <taxon>Saccharomycetes</taxon>
        <taxon>Saccharomycetales</taxon>
        <taxon>Saccharomycetaceae</taxon>
        <taxon>Lachancea</taxon>
    </lineage>
</organism>
<proteinExistence type="predicted"/>
<feature type="region of interest" description="Disordered" evidence="1">
    <location>
        <begin position="537"/>
        <end position="586"/>
    </location>
</feature>
<feature type="region of interest" description="Disordered" evidence="1">
    <location>
        <begin position="152"/>
        <end position="304"/>
    </location>
</feature>
<dbReference type="Proteomes" id="UP000191144">
    <property type="component" value="Chromosome F"/>
</dbReference>
<feature type="region of interest" description="Disordered" evidence="1">
    <location>
        <begin position="320"/>
        <end position="491"/>
    </location>
</feature>
<evidence type="ECO:0000313" key="2">
    <source>
        <dbReference type="EMBL" id="SCU97445.1"/>
    </source>
</evidence>
<evidence type="ECO:0000256" key="1">
    <source>
        <dbReference type="SAM" id="MobiDB-lite"/>
    </source>
</evidence>
<evidence type="ECO:0000313" key="3">
    <source>
        <dbReference type="Proteomes" id="UP000191144"/>
    </source>
</evidence>
<feature type="compositionally biased region" description="Basic and acidic residues" evidence="1">
    <location>
        <begin position="235"/>
        <end position="258"/>
    </location>
</feature>
<gene>
    <name evidence="2" type="ORF">LAME_0F19702G</name>
</gene>
<feature type="compositionally biased region" description="Basic and acidic residues" evidence="1">
    <location>
        <begin position="537"/>
        <end position="569"/>
    </location>
</feature>
<feature type="compositionally biased region" description="Polar residues" evidence="1">
    <location>
        <begin position="261"/>
        <end position="277"/>
    </location>
</feature>
<accession>A0A1G4K1L1</accession>
<feature type="region of interest" description="Disordered" evidence="1">
    <location>
        <begin position="28"/>
        <end position="47"/>
    </location>
</feature>
<feature type="compositionally biased region" description="Low complexity" evidence="1">
    <location>
        <begin position="382"/>
        <end position="391"/>
    </location>
</feature>
<feature type="compositionally biased region" description="Low complexity" evidence="1">
    <location>
        <begin position="278"/>
        <end position="291"/>
    </location>
</feature>
<keyword evidence="3" id="KW-1185">Reference proteome</keyword>
<feature type="region of interest" description="Disordered" evidence="1">
    <location>
        <begin position="617"/>
        <end position="653"/>
    </location>
</feature>
<feature type="compositionally biased region" description="Basic residues" evidence="1">
    <location>
        <begin position="636"/>
        <end position="653"/>
    </location>
</feature>
<feature type="compositionally biased region" description="Basic and acidic residues" evidence="1">
    <location>
        <begin position="28"/>
        <end position="40"/>
    </location>
</feature>
<protein>
    <submittedName>
        <fullName evidence="2">LAME_0F19702g1_1</fullName>
    </submittedName>
</protein>
<feature type="compositionally biased region" description="Basic residues" evidence="1">
    <location>
        <begin position="169"/>
        <end position="178"/>
    </location>
</feature>
<sequence>MGSSRRAERDPELDRYLDRVEELDSKRYGCKGARNDDAKNKPKYNPQDLERAQKLLSGEYPTFDERPTTFSSRNASEMAYRSAYNYEKSFSPKRNSHTTRSPIRPVKHPDSWTHDDCLDLAVSRFDSRDSARQYMVSEEDYLLLAKLKQGLAISPPQTTEEVREYPSRGKPRAYRPHNRYKEDVDNNNNNDHDDDSETPPPLPVRREAKNEKFIATPTKNASIKPPRPQVLTNSRSERIIDDCSKWDVGTRERSHPRPESSVFQTSSLKPNKTSFLESSQKTKATTSTAPKTDIEQKVTNNVHKPRTYLDSLQDNKLTVTTPHKFQPSTPSPTKPARPSRPFVASALKTESSKSTPQMKALAIPPRRKQIPAMSTDDKSDLELSSLRASLRSPEKRMSTADAPGTRNAFDVKLEVPKTRKKTENDKIPGFLGKEALKPLPAASERKESVPEVMGRREMLVKAPPKPERKISVPEAIGKKGNLSKAPPKPVMKASLPEAVSKLSTLAKAPPKPTRKISMPEALKKLELIKAKKLKEEAELLSDSDEKGHRSLTDDKKVWPRDARDGREKAPVFSKKPLNREVSKTAPELGQRANVPIAIPFMVQGDSATIAKLLSPASVSESNLSELNGSNDNKLVHPTKGRARGPKRKPPKLV</sequence>
<feature type="compositionally biased region" description="Polar residues" evidence="1">
    <location>
        <begin position="348"/>
        <end position="357"/>
    </location>
</feature>
<dbReference type="EMBL" id="LT598477">
    <property type="protein sequence ID" value="SCU97445.1"/>
    <property type="molecule type" value="Genomic_DNA"/>
</dbReference>
<feature type="compositionally biased region" description="Basic and acidic residues" evidence="1">
    <location>
        <begin position="443"/>
        <end position="471"/>
    </location>
</feature>
<feature type="compositionally biased region" description="Basic and acidic residues" evidence="1">
    <location>
        <begin position="409"/>
        <end position="426"/>
    </location>
</feature>
<feature type="compositionally biased region" description="Low complexity" evidence="1">
    <location>
        <begin position="619"/>
        <end position="632"/>
    </location>
</feature>
<dbReference type="AlphaFoldDB" id="A0A1G4K1L1"/>